<dbReference type="RefSeq" id="WP_274229705.1">
    <property type="nucleotide sequence ID" value="NZ_BAABHQ010000002.1"/>
</dbReference>
<accession>A0ABP9E0C7</accession>
<dbReference type="Proteomes" id="UP001500457">
    <property type="component" value="Unassembled WGS sequence"/>
</dbReference>
<keyword evidence="2" id="KW-1133">Transmembrane helix</keyword>
<evidence type="ECO:0000256" key="1">
    <source>
        <dbReference type="SAM" id="MobiDB-lite"/>
    </source>
</evidence>
<evidence type="ECO:0000313" key="4">
    <source>
        <dbReference type="Proteomes" id="UP001500457"/>
    </source>
</evidence>
<keyword evidence="2" id="KW-0812">Transmembrane</keyword>
<evidence type="ECO:0000256" key="2">
    <source>
        <dbReference type="SAM" id="Phobius"/>
    </source>
</evidence>
<sequence length="214" mass="21610">MGQHHRREDHASSRPAVALLAPARHTVPPDAPPAGLGYPPPTAYRPDPVTGIPTPPHAVPAAPAVRAPRRRRAATRAPLTVAVAGVAVALVGMGAQLPGLVDAVRTSTASAPGTSAPTPAAPAVAGQCAHVVADAIDDTITTLGRTPSGQWAGVITGREDALAATYGEGSAEQRAYAAGVDDVVAWLRTDPVAAEDWNLVTDRVAGTIASTCSS</sequence>
<keyword evidence="2" id="KW-0472">Membrane</keyword>
<protein>
    <submittedName>
        <fullName evidence="3">Uncharacterized protein</fullName>
    </submittedName>
</protein>
<proteinExistence type="predicted"/>
<organism evidence="3 4">
    <name type="scientific">Actinomycetospora straminea</name>
    <dbReference type="NCBI Taxonomy" id="663607"/>
    <lineage>
        <taxon>Bacteria</taxon>
        <taxon>Bacillati</taxon>
        <taxon>Actinomycetota</taxon>
        <taxon>Actinomycetes</taxon>
        <taxon>Pseudonocardiales</taxon>
        <taxon>Pseudonocardiaceae</taxon>
        <taxon>Actinomycetospora</taxon>
    </lineage>
</organism>
<comment type="caution">
    <text evidence="3">The sequence shown here is derived from an EMBL/GenBank/DDBJ whole genome shotgun (WGS) entry which is preliminary data.</text>
</comment>
<dbReference type="EMBL" id="BAABHQ010000002">
    <property type="protein sequence ID" value="GAA4864768.1"/>
    <property type="molecule type" value="Genomic_DNA"/>
</dbReference>
<keyword evidence="4" id="KW-1185">Reference proteome</keyword>
<evidence type="ECO:0000313" key="3">
    <source>
        <dbReference type="EMBL" id="GAA4864768.1"/>
    </source>
</evidence>
<feature type="transmembrane region" description="Helical" evidence="2">
    <location>
        <begin position="79"/>
        <end position="101"/>
    </location>
</feature>
<reference evidence="4" key="1">
    <citation type="journal article" date="2019" name="Int. J. Syst. Evol. Microbiol.">
        <title>The Global Catalogue of Microorganisms (GCM) 10K type strain sequencing project: providing services to taxonomists for standard genome sequencing and annotation.</title>
        <authorList>
            <consortium name="The Broad Institute Genomics Platform"/>
            <consortium name="The Broad Institute Genome Sequencing Center for Infectious Disease"/>
            <person name="Wu L."/>
            <person name="Ma J."/>
        </authorList>
    </citation>
    <scope>NUCLEOTIDE SEQUENCE [LARGE SCALE GENOMIC DNA]</scope>
    <source>
        <strain evidence="4">JCM 17983</strain>
    </source>
</reference>
<feature type="region of interest" description="Disordered" evidence="1">
    <location>
        <begin position="25"/>
        <end position="71"/>
    </location>
</feature>
<name>A0ABP9E0C7_9PSEU</name>
<gene>
    <name evidence="3" type="ORF">GCM10023203_10900</name>
</gene>